<dbReference type="PROSITE" id="PS50011">
    <property type="entry name" value="PROTEIN_KINASE_DOM"/>
    <property type="match status" value="1"/>
</dbReference>
<feature type="domain" description="Protein kinase" evidence="1">
    <location>
        <begin position="1"/>
        <end position="138"/>
    </location>
</feature>
<dbReference type="InterPro" id="IPR000719">
    <property type="entry name" value="Prot_kinase_dom"/>
</dbReference>
<dbReference type="GO" id="GO:0004672">
    <property type="term" value="F:protein kinase activity"/>
    <property type="evidence" value="ECO:0007669"/>
    <property type="project" value="InterPro"/>
</dbReference>
<keyword evidence="3" id="KW-1185">Reference proteome</keyword>
<evidence type="ECO:0000313" key="3">
    <source>
        <dbReference type="Proteomes" id="UP001177140"/>
    </source>
</evidence>
<dbReference type="AlphaFoldDB" id="A0AA41VH46"/>
<organism evidence="2 3">
    <name type="scientific">Papaver nudicaule</name>
    <name type="common">Iceland poppy</name>
    <dbReference type="NCBI Taxonomy" id="74823"/>
    <lineage>
        <taxon>Eukaryota</taxon>
        <taxon>Viridiplantae</taxon>
        <taxon>Streptophyta</taxon>
        <taxon>Embryophyta</taxon>
        <taxon>Tracheophyta</taxon>
        <taxon>Spermatophyta</taxon>
        <taxon>Magnoliopsida</taxon>
        <taxon>Ranunculales</taxon>
        <taxon>Papaveraceae</taxon>
        <taxon>Papaveroideae</taxon>
        <taxon>Papaver</taxon>
    </lineage>
</organism>
<gene>
    <name evidence="2" type="ORF">MKW94_021073</name>
</gene>
<dbReference type="EMBL" id="JAJJMA010219600">
    <property type="protein sequence ID" value="MCL7041048.1"/>
    <property type="molecule type" value="Genomic_DNA"/>
</dbReference>
<dbReference type="GO" id="GO:0005524">
    <property type="term" value="F:ATP binding"/>
    <property type="evidence" value="ECO:0007669"/>
    <property type="project" value="InterPro"/>
</dbReference>
<accession>A0AA41VH46</accession>
<reference evidence="2" key="1">
    <citation type="submission" date="2022-03" db="EMBL/GenBank/DDBJ databases">
        <title>A functionally conserved STORR gene fusion in Papaver species that diverged 16.8 million years ago.</title>
        <authorList>
            <person name="Catania T."/>
        </authorList>
    </citation>
    <scope>NUCLEOTIDE SEQUENCE</scope>
    <source>
        <strain evidence="2">S-191538</strain>
    </source>
</reference>
<evidence type="ECO:0000259" key="1">
    <source>
        <dbReference type="PROSITE" id="PS50011"/>
    </source>
</evidence>
<name>A0AA41VH46_PAPNU</name>
<dbReference type="Gene3D" id="1.10.510.10">
    <property type="entry name" value="Transferase(Phosphotransferase) domain 1"/>
    <property type="match status" value="1"/>
</dbReference>
<sequence>MVSIPNNSNNLINQLSKTIKQIEDGINGYRSWLCKQSLPIETAVVTTTNAIGGAAIGAVYGSLANNNPFFSVVKVADFGVARFQSQGGEMIAETGTYRWMAPEIVPNCLTASYLAMKQRRMDHQNLLFRCWSTNIVYC</sequence>
<evidence type="ECO:0000313" key="2">
    <source>
        <dbReference type="EMBL" id="MCL7041048.1"/>
    </source>
</evidence>
<proteinExistence type="predicted"/>
<dbReference type="Proteomes" id="UP001177140">
    <property type="component" value="Unassembled WGS sequence"/>
</dbReference>
<dbReference type="InterPro" id="IPR011009">
    <property type="entry name" value="Kinase-like_dom_sf"/>
</dbReference>
<comment type="caution">
    <text evidence="2">The sequence shown here is derived from an EMBL/GenBank/DDBJ whole genome shotgun (WGS) entry which is preliminary data.</text>
</comment>
<dbReference type="SUPFAM" id="SSF56112">
    <property type="entry name" value="Protein kinase-like (PK-like)"/>
    <property type="match status" value="1"/>
</dbReference>
<protein>
    <recommendedName>
        <fullName evidence="1">Protein kinase domain-containing protein</fullName>
    </recommendedName>
</protein>